<feature type="domain" description="RNA-binding S4" evidence="6">
    <location>
        <begin position="1"/>
        <end position="64"/>
    </location>
</feature>
<evidence type="ECO:0000259" key="6">
    <source>
        <dbReference type="SMART" id="SM00363"/>
    </source>
</evidence>
<name>A0A562J767_9FIRM</name>
<dbReference type="InterPro" id="IPR002942">
    <property type="entry name" value="S4_RNA-bd"/>
</dbReference>
<evidence type="ECO:0000256" key="5">
    <source>
        <dbReference type="HAMAP-Rule" id="MF_00871"/>
    </source>
</evidence>
<dbReference type="EMBL" id="VLKH01000007">
    <property type="protein sequence ID" value="TWH79019.1"/>
    <property type="molecule type" value="Genomic_DNA"/>
</dbReference>
<accession>A0A562J767</accession>
<dbReference type="RefSeq" id="WP_145084227.1">
    <property type="nucleotide sequence ID" value="NZ_DAMBUX010000008.1"/>
</dbReference>
<comment type="subunit">
    <text evidence="5">Associates with stalled 50S ribosomal subunits. Binds to RqcH, 23S rRNA and the P-site tRNA. Does not require RqcH for association with 50S subunits.</text>
</comment>
<dbReference type="PROSITE" id="PS50889">
    <property type="entry name" value="S4"/>
    <property type="match status" value="1"/>
</dbReference>
<dbReference type="SMART" id="SM00363">
    <property type="entry name" value="S4"/>
    <property type="match status" value="1"/>
</dbReference>
<dbReference type="CDD" id="cd00165">
    <property type="entry name" value="S4"/>
    <property type="match status" value="1"/>
</dbReference>
<keyword evidence="2 5" id="KW-0699">rRNA-binding</keyword>
<dbReference type="GO" id="GO:0072344">
    <property type="term" value="P:rescue of stalled ribosome"/>
    <property type="evidence" value="ECO:0007669"/>
    <property type="project" value="UniProtKB-UniRule"/>
</dbReference>
<reference evidence="7 8" key="1">
    <citation type="submission" date="2019-07" db="EMBL/GenBank/DDBJ databases">
        <title>Genomic Encyclopedia of Type Strains, Phase I: the one thousand microbial genomes (KMG-I) project.</title>
        <authorList>
            <person name="Kyrpides N."/>
        </authorList>
    </citation>
    <scope>NUCLEOTIDE SEQUENCE [LARGE SCALE GENOMIC DNA]</scope>
    <source>
        <strain evidence="7 8">DSM 13558</strain>
    </source>
</reference>
<dbReference type="Pfam" id="PF01479">
    <property type="entry name" value="S4"/>
    <property type="match status" value="1"/>
</dbReference>
<dbReference type="HAMAP" id="MF_00871">
    <property type="entry name" value="RqcP"/>
    <property type="match status" value="1"/>
</dbReference>
<organism evidence="7 8">
    <name type="scientific">Sedimentibacter saalensis</name>
    <dbReference type="NCBI Taxonomy" id="130788"/>
    <lineage>
        <taxon>Bacteria</taxon>
        <taxon>Bacillati</taxon>
        <taxon>Bacillota</taxon>
        <taxon>Tissierellia</taxon>
        <taxon>Sedimentibacter</taxon>
    </lineage>
</organism>
<keyword evidence="8" id="KW-1185">Reference proteome</keyword>
<dbReference type="GO" id="GO:0019843">
    <property type="term" value="F:rRNA binding"/>
    <property type="evidence" value="ECO:0007669"/>
    <property type="project" value="UniProtKB-UniRule"/>
</dbReference>
<protein>
    <recommendedName>
        <fullName evidence="5">RQC P-site tRNA stabilizing factor</fullName>
        <shortName evidence="5">RqcP</shortName>
    </recommendedName>
    <alternativeName>
        <fullName evidence="5">Ribosome-associated protein quality control protein P</fullName>
    </alternativeName>
</protein>
<comment type="function">
    <text evidence="5">Key component of the ribosome quality control system (RQC), a ribosome-associated complex that mediates the extraction of incompletely synthesized nascent chains from stalled ribosomes and their subsequent degradation. RqcH recruits Ala-charged tRNA, and with RqcP directs the elongation of stalled nascent chains on 50S ribosomal subunits, leading to non-templated C-terminal alanine extensions (Ala tail). The Ala tail promotes nascent chain degradation. RqcP is associated with the translocation-like movement of the peptidyl-tRNA from the A-site into the P-site.</text>
</comment>
<dbReference type="Gene3D" id="3.10.290.10">
    <property type="entry name" value="RNA-binding S4 domain"/>
    <property type="match status" value="1"/>
</dbReference>
<keyword evidence="3 5" id="KW-0694">RNA-binding</keyword>
<comment type="caution">
    <text evidence="7">The sequence shown here is derived from an EMBL/GenBank/DDBJ whole genome shotgun (WGS) entry which is preliminary data.</text>
</comment>
<dbReference type="Proteomes" id="UP000315343">
    <property type="component" value="Unassembled WGS sequence"/>
</dbReference>
<keyword evidence="4 5" id="KW-0648">Protein biosynthesis</keyword>
<keyword evidence="1 5" id="KW-0820">tRNA-binding</keyword>
<dbReference type="InterPro" id="IPR025490">
    <property type="entry name" value="RqcP"/>
</dbReference>
<comment type="similarity">
    <text evidence="5">Belongs to the RqcP family.</text>
</comment>
<evidence type="ECO:0000313" key="8">
    <source>
        <dbReference type="Proteomes" id="UP000315343"/>
    </source>
</evidence>
<proteinExistence type="inferred from homology"/>
<dbReference type="GO" id="GO:0000049">
    <property type="term" value="F:tRNA binding"/>
    <property type="evidence" value="ECO:0007669"/>
    <property type="project" value="UniProtKB-UniRule"/>
</dbReference>
<dbReference type="AlphaFoldDB" id="A0A562J767"/>
<evidence type="ECO:0000256" key="1">
    <source>
        <dbReference type="ARBA" id="ARBA00022555"/>
    </source>
</evidence>
<sequence length="81" mass="9355">MRIDKYLKNARVIKRRTIAKEACEQGRVLVNGKTAKPGTEVDTGDEIEIIFGTKPMKIKVEQVLEHVMKDDYKEMYTIIND</sequence>
<dbReference type="OrthoDB" id="9805210at2"/>
<keyword evidence="7" id="KW-0346">Stress response</keyword>
<gene>
    <name evidence="5" type="primary">rqcP</name>
    <name evidence="7" type="ORF">LY60_02547</name>
</gene>
<dbReference type="GO" id="GO:0043023">
    <property type="term" value="F:ribosomal large subunit binding"/>
    <property type="evidence" value="ECO:0007669"/>
    <property type="project" value="UniProtKB-UniRule"/>
</dbReference>
<evidence type="ECO:0000256" key="2">
    <source>
        <dbReference type="ARBA" id="ARBA00022730"/>
    </source>
</evidence>
<dbReference type="SUPFAM" id="SSF55174">
    <property type="entry name" value="Alpha-L RNA-binding motif"/>
    <property type="match status" value="1"/>
</dbReference>
<dbReference type="PIRSF" id="PIRSF038881">
    <property type="entry name" value="RNAbp_HP1423"/>
    <property type="match status" value="1"/>
</dbReference>
<evidence type="ECO:0000313" key="7">
    <source>
        <dbReference type="EMBL" id="TWH79019.1"/>
    </source>
</evidence>
<evidence type="ECO:0000256" key="3">
    <source>
        <dbReference type="ARBA" id="ARBA00022884"/>
    </source>
</evidence>
<dbReference type="InterPro" id="IPR036986">
    <property type="entry name" value="S4_RNA-bd_sf"/>
</dbReference>
<evidence type="ECO:0000256" key="4">
    <source>
        <dbReference type="ARBA" id="ARBA00022917"/>
    </source>
</evidence>